<dbReference type="KEGG" id="pco:PHACADRAFT_105539"/>
<dbReference type="Proteomes" id="UP000008370">
    <property type="component" value="Unassembled WGS sequence"/>
</dbReference>
<dbReference type="AlphaFoldDB" id="K5VTX4"/>
<dbReference type="HOGENOM" id="CLU_120561_2_0_1"/>
<evidence type="ECO:0000313" key="2">
    <source>
        <dbReference type="EMBL" id="EKM50019.1"/>
    </source>
</evidence>
<evidence type="ECO:0000256" key="1">
    <source>
        <dbReference type="SAM" id="Phobius"/>
    </source>
</evidence>
<dbReference type="InParanoid" id="K5VTX4"/>
<proteinExistence type="predicted"/>
<dbReference type="EMBL" id="JH930479">
    <property type="protein sequence ID" value="EKM50019.1"/>
    <property type="molecule type" value="Genomic_DNA"/>
</dbReference>
<organism evidence="2 3">
    <name type="scientific">Phanerochaete carnosa (strain HHB-10118-sp)</name>
    <name type="common">White-rot fungus</name>
    <name type="synonym">Peniophora carnosa</name>
    <dbReference type="NCBI Taxonomy" id="650164"/>
    <lineage>
        <taxon>Eukaryota</taxon>
        <taxon>Fungi</taxon>
        <taxon>Dikarya</taxon>
        <taxon>Basidiomycota</taxon>
        <taxon>Agaricomycotina</taxon>
        <taxon>Agaricomycetes</taxon>
        <taxon>Polyporales</taxon>
        <taxon>Phanerochaetaceae</taxon>
        <taxon>Phanerochaete</taxon>
    </lineage>
</organism>
<feature type="transmembrane region" description="Helical" evidence="1">
    <location>
        <begin position="62"/>
        <end position="83"/>
    </location>
</feature>
<keyword evidence="1" id="KW-0812">Transmembrane</keyword>
<dbReference type="PANTHER" id="PTHR34187">
    <property type="entry name" value="FGR18P"/>
    <property type="match status" value="1"/>
</dbReference>
<dbReference type="RefSeq" id="XP_007401215.1">
    <property type="nucleotide sequence ID" value="XM_007401153.1"/>
</dbReference>
<gene>
    <name evidence="2" type="ORF">PHACADRAFT_105539</name>
</gene>
<dbReference type="PANTHER" id="PTHR34187:SF2">
    <property type="entry name" value="DUF202 DOMAIN-CONTAINING PROTEIN"/>
    <property type="match status" value="1"/>
</dbReference>
<dbReference type="InterPro" id="IPR052053">
    <property type="entry name" value="IM_YidH-like"/>
</dbReference>
<reference evidence="2 3" key="1">
    <citation type="journal article" date="2012" name="BMC Genomics">
        <title>Comparative genomics of the white-rot fungi, Phanerochaete carnosa and P. chrysosporium, to elucidate the genetic basis of the distinct wood types they colonize.</title>
        <authorList>
            <person name="Suzuki H."/>
            <person name="MacDonald J."/>
            <person name="Syed K."/>
            <person name="Salamov A."/>
            <person name="Hori C."/>
            <person name="Aerts A."/>
            <person name="Henrissat B."/>
            <person name="Wiebenga A."/>
            <person name="vanKuyk P.A."/>
            <person name="Barry K."/>
            <person name="Lindquist E."/>
            <person name="LaButti K."/>
            <person name="Lapidus A."/>
            <person name="Lucas S."/>
            <person name="Coutinho P."/>
            <person name="Gong Y."/>
            <person name="Samejima M."/>
            <person name="Mahadevan R."/>
            <person name="Abou-Zaid M."/>
            <person name="de Vries R.P."/>
            <person name="Igarashi K."/>
            <person name="Yadav J.S."/>
            <person name="Grigoriev I.V."/>
            <person name="Master E.R."/>
        </authorList>
    </citation>
    <scope>NUCLEOTIDE SEQUENCE [LARGE SCALE GENOMIC DNA]</scope>
    <source>
        <strain evidence="2 3">HHB-10118-sp</strain>
    </source>
</reference>
<keyword evidence="3" id="KW-1185">Reference proteome</keyword>
<name>K5VTX4_PHACS</name>
<protein>
    <submittedName>
        <fullName evidence="2">Uncharacterized protein</fullName>
    </submittedName>
</protein>
<keyword evidence="1" id="KW-0472">Membrane</keyword>
<keyword evidence="1" id="KW-1133">Transmembrane helix</keyword>
<feature type="transmembrane region" description="Helical" evidence="1">
    <location>
        <begin position="22"/>
        <end position="42"/>
    </location>
</feature>
<evidence type="ECO:0000313" key="3">
    <source>
        <dbReference type="Proteomes" id="UP000008370"/>
    </source>
</evidence>
<dbReference type="OrthoDB" id="5525680at2759"/>
<sequence>MPQLCENTGSAARDFAMLERNLLSHLRLAALLLLLAASILLNARLPSSSDPSGDTPHSSGRIPLASIEVAAAVVAIGAGIWEYRRGYQEMQDMKGFLTAVKPHFYVMSAVAVVVFTTCIILISDSGI</sequence>
<dbReference type="GeneID" id="18907353"/>
<feature type="transmembrane region" description="Helical" evidence="1">
    <location>
        <begin position="104"/>
        <end position="123"/>
    </location>
</feature>
<accession>K5VTX4</accession>